<dbReference type="InterPro" id="IPR005814">
    <property type="entry name" value="Aminotrans_3"/>
</dbReference>
<name>A0ABV2GIR8_9HYPH</name>
<evidence type="ECO:0000313" key="7">
    <source>
        <dbReference type="Proteomes" id="UP001549204"/>
    </source>
</evidence>
<keyword evidence="7" id="KW-1185">Reference proteome</keyword>
<dbReference type="InterPro" id="IPR015424">
    <property type="entry name" value="PyrdxlP-dep_Trfase"/>
</dbReference>
<reference evidence="6 7" key="1">
    <citation type="submission" date="2024-06" db="EMBL/GenBank/DDBJ databases">
        <title>Genomic Encyclopedia of Type Strains, Phase IV (KMG-IV): sequencing the most valuable type-strain genomes for metagenomic binning, comparative biology and taxonomic classification.</title>
        <authorList>
            <person name="Goeker M."/>
        </authorList>
    </citation>
    <scope>NUCLEOTIDE SEQUENCE [LARGE SCALE GENOMIC DNA]</scope>
    <source>
        <strain evidence="6 7">DSM 100022</strain>
    </source>
</reference>
<dbReference type="NCBIfam" id="NF004767">
    <property type="entry name" value="PRK06105.1"/>
    <property type="match status" value="1"/>
</dbReference>
<dbReference type="Pfam" id="PF00202">
    <property type="entry name" value="Aminotran_3"/>
    <property type="match status" value="1"/>
</dbReference>
<dbReference type="PANTHER" id="PTHR42684">
    <property type="entry name" value="ADENOSYLMETHIONINE-8-AMINO-7-OXONONANOATE AMINOTRANSFERASE"/>
    <property type="match status" value="1"/>
</dbReference>
<keyword evidence="4 5" id="KW-0663">Pyridoxal phosphate</keyword>
<evidence type="ECO:0000256" key="1">
    <source>
        <dbReference type="ARBA" id="ARBA00001933"/>
    </source>
</evidence>
<dbReference type="InterPro" id="IPR015421">
    <property type="entry name" value="PyrdxlP-dep_Trfase_major"/>
</dbReference>
<gene>
    <name evidence="6" type="ORF">ABID19_001176</name>
</gene>
<dbReference type="EC" id="2.6.1.96" evidence="6"/>
<dbReference type="SUPFAM" id="SSF53383">
    <property type="entry name" value="PLP-dependent transferases"/>
    <property type="match status" value="1"/>
</dbReference>
<protein>
    <submittedName>
        <fullName evidence="6">4-aminobutyrate--pyruvate transaminase</fullName>
        <ecNumber evidence="6">2.6.1.96</ecNumber>
    </submittedName>
</protein>
<dbReference type="PROSITE" id="PS00600">
    <property type="entry name" value="AA_TRANSFER_CLASS_3"/>
    <property type="match status" value="1"/>
</dbReference>
<evidence type="ECO:0000313" key="6">
    <source>
        <dbReference type="EMBL" id="MET3578159.1"/>
    </source>
</evidence>
<organism evidence="6 7">
    <name type="scientific">Mesorhizobium robiniae</name>
    <dbReference type="NCBI Taxonomy" id="559315"/>
    <lineage>
        <taxon>Bacteria</taxon>
        <taxon>Pseudomonadati</taxon>
        <taxon>Pseudomonadota</taxon>
        <taxon>Alphaproteobacteria</taxon>
        <taxon>Hyphomicrobiales</taxon>
        <taxon>Phyllobacteriaceae</taxon>
        <taxon>Mesorhizobium</taxon>
    </lineage>
</organism>
<dbReference type="InterPro" id="IPR049704">
    <property type="entry name" value="Aminotrans_3_PPA_site"/>
</dbReference>
<keyword evidence="2 6" id="KW-0032">Aminotransferase</keyword>
<evidence type="ECO:0000256" key="3">
    <source>
        <dbReference type="ARBA" id="ARBA00022679"/>
    </source>
</evidence>
<dbReference type="CDD" id="cd00610">
    <property type="entry name" value="OAT_like"/>
    <property type="match status" value="1"/>
</dbReference>
<evidence type="ECO:0000256" key="4">
    <source>
        <dbReference type="ARBA" id="ARBA00022898"/>
    </source>
</evidence>
<dbReference type="PIRSF" id="PIRSF000521">
    <property type="entry name" value="Transaminase_4ab_Lys_Orn"/>
    <property type="match status" value="1"/>
</dbReference>
<accession>A0ABV2GIR8</accession>
<dbReference type="InterPro" id="IPR015422">
    <property type="entry name" value="PyrdxlP-dep_Trfase_small"/>
</dbReference>
<keyword evidence="3 6" id="KW-0808">Transferase</keyword>
<dbReference type="Proteomes" id="UP001549204">
    <property type="component" value="Unassembled WGS sequence"/>
</dbReference>
<dbReference type="RefSeq" id="WP_354488741.1">
    <property type="nucleotide sequence ID" value="NZ_JBEPMC010000002.1"/>
</dbReference>
<evidence type="ECO:0000256" key="2">
    <source>
        <dbReference type="ARBA" id="ARBA00022576"/>
    </source>
</evidence>
<dbReference type="PANTHER" id="PTHR42684:SF3">
    <property type="entry name" value="ADENOSYLMETHIONINE-8-AMINO-7-OXONONANOATE AMINOTRANSFERASE"/>
    <property type="match status" value="1"/>
</dbReference>
<sequence>MVLSNASADLEDADKRFHFHSQTDPARHAETGPLMIVRGEGPHVIDIDGRKYLDAVASLWCASLGFSNARLAAAGAAALETLPVYHTFNHRSNPFVAELAAELATIVPIPGGRMFFTDGGSEAVDTMVKMAWYYHSAIGQPERRKIIARTGAFHGSTVMAARISGLPAMHKSFNLPDCNVIHTARPHYYRDALEGETQADFSARLARELDALILAEGPETIAAFIAEPVMGAGGVIVPPEGYFPAIHEVVKRHGILYLSDEIICGFGRTGSWFGCETFGVQPDLMSIAKGLSSGYAPIGGVVVSAPVFEAISEESGRNGLFSHGFTYSGHPVSAAISVEALRIYKEMDLPAVSRSLGRKLAAGLQRIASHPLVGDVRSVGFIGGVELVADKATRQSFPAELKVGAMVERRTRAHGLIVRNVGDVIAICPPYIVTEDEVEFLVTRLARALDDVHAELQTG</sequence>
<evidence type="ECO:0000256" key="5">
    <source>
        <dbReference type="RuleBase" id="RU003560"/>
    </source>
</evidence>
<dbReference type="EMBL" id="JBEPMC010000002">
    <property type="protein sequence ID" value="MET3578159.1"/>
    <property type="molecule type" value="Genomic_DNA"/>
</dbReference>
<proteinExistence type="inferred from homology"/>
<comment type="similarity">
    <text evidence="5">Belongs to the class-III pyridoxal-phosphate-dependent aminotransferase family.</text>
</comment>
<comment type="cofactor">
    <cofactor evidence="1">
        <name>pyridoxal 5'-phosphate</name>
        <dbReference type="ChEBI" id="CHEBI:597326"/>
    </cofactor>
</comment>
<dbReference type="Gene3D" id="3.90.1150.10">
    <property type="entry name" value="Aspartate Aminotransferase, domain 1"/>
    <property type="match status" value="1"/>
</dbReference>
<dbReference type="GO" id="GO:0034387">
    <property type="term" value="F:4-aminobutyrate:pyruvate transaminase activity"/>
    <property type="evidence" value="ECO:0007669"/>
    <property type="project" value="UniProtKB-EC"/>
</dbReference>
<dbReference type="Gene3D" id="3.40.640.10">
    <property type="entry name" value="Type I PLP-dependent aspartate aminotransferase-like (Major domain)"/>
    <property type="match status" value="1"/>
</dbReference>
<comment type="caution">
    <text evidence="6">The sequence shown here is derived from an EMBL/GenBank/DDBJ whole genome shotgun (WGS) entry which is preliminary data.</text>
</comment>